<dbReference type="KEGG" id="nkf:Nkreftii_001454"/>
<proteinExistence type="predicted"/>
<protein>
    <submittedName>
        <fullName evidence="1">Uncharacterized protein</fullName>
    </submittedName>
</protein>
<evidence type="ECO:0000313" key="2">
    <source>
        <dbReference type="Proteomes" id="UP000593737"/>
    </source>
</evidence>
<gene>
    <name evidence="1" type="ORF">Nkreftii_001454</name>
</gene>
<dbReference type="Proteomes" id="UP000593737">
    <property type="component" value="Chromosome"/>
</dbReference>
<dbReference type="EMBL" id="CP047423">
    <property type="protein sequence ID" value="QPD03680.1"/>
    <property type="molecule type" value="Genomic_DNA"/>
</dbReference>
<reference evidence="1 2" key="1">
    <citation type="journal article" date="2020" name="ISME J.">
        <title>Enrichment and physiological characterization of a novel comammox Nitrospira indicates ammonium inhibition of complete nitrification.</title>
        <authorList>
            <person name="Sakoula D."/>
            <person name="Koch H."/>
            <person name="Frank J."/>
            <person name="Jetten M.S.M."/>
            <person name="van Kessel M.A.H.J."/>
            <person name="Lucker S."/>
        </authorList>
    </citation>
    <scope>NUCLEOTIDE SEQUENCE [LARGE SCALE GENOMIC DNA]</scope>
    <source>
        <strain evidence="1">Comreactor17</strain>
    </source>
</reference>
<name>A0A7S8FD30_9BACT</name>
<sequence>MPSDALVVALNTPGHLRFPSTRALAERFDKIGGRVKTLPTGHLVFYRSDGRRFLATDPAGHPLHECEWESTMAGTTSLTRARVRLDWGRWVGIKPSGLVHETQLNLASRPNWQRITPDHLRAMAAGALRVPIDEVRWFYRDEDVSIDPQGTATIRQRKDALYILDDGGFEQVRFMSCMGAMRWDQIDFLPVVELFKSLLPGTGSAVFELIRGLYDDQNNDQAVPRSLRYRGIPTYPSEAAFRLFSYFFTPQGSTGRDLFADFMNPSTSHMMTWLPALDPPVRYVDEGQGLCVTVQGGVVQKATLANDAAGFSYMSLGGRRALPLDRSLSIDGNQLILRDREQRIAVSLPVGIELSASSVPEFSLSPADWRTVFVQGAPEVQPTEAFEAVPLYSENDEEIGELAAQPFVADYLDDLGEQDREIGRLRSQAEHVLIDNGDAVIATCILFDRPRDYTVHVRDVAYAQRQAQQLWTQCAAVKRWDWLHRIRMIAAVDEPRTGEQQYDLGYCWLPYDVFGSPTNLMSVMARLRDRIRPRGQVFVVGPAELGESLVAERWELGWDQSVASLPTFLMHKTILPKARVKSGLTLFHARRPLL</sequence>
<dbReference type="AlphaFoldDB" id="A0A7S8FD30"/>
<organism evidence="1 2">
    <name type="scientific">Candidatus Nitrospira kreftii</name>
    <dbReference type="NCBI Taxonomy" id="2652173"/>
    <lineage>
        <taxon>Bacteria</taxon>
        <taxon>Pseudomonadati</taxon>
        <taxon>Nitrospirota</taxon>
        <taxon>Nitrospiria</taxon>
        <taxon>Nitrospirales</taxon>
        <taxon>Nitrospiraceae</taxon>
        <taxon>Nitrospira</taxon>
    </lineage>
</organism>
<accession>A0A7S8FD30</accession>
<evidence type="ECO:0000313" key="1">
    <source>
        <dbReference type="EMBL" id="QPD03680.1"/>
    </source>
</evidence>